<keyword evidence="2" id="KW-0436">Ligase</keyword>
<evidence type="ECO:0000313" key="7">
    <source>
        <dbReference type="EMBL" id="KAK8834762.1"/>
    </source>
</evidence>
<evidence type="ECO:0000256" key="3">
    <source>
        <dbReference type="ARBA" id="ARBA00022741"/>
    </source>
</evidence>
<evidence type="ECO:0000256" key="1">
    <source>
        <dbReference type="ARBA" id="ARBA00022527"/>
    </source>
</evidence>
<dbReference type="PANTHER" id="PTHR12241">
    <property type="entry name" value="TUBULIN POLYGLUTAMYLASE"/>
    <property type="match status" value="1"/>
</dbReference>
<dbReference type="Gene3D" id="1.10.510.10">
    <property type="entry name" value="Transferase(Phosphotransferase) domain 1"/>
    <property type="match status" value="1"/>
</dbReference>
<dbReference type="PROSITE" id="PS00107">
    <property type="entry name" value="PROTEIN_KINASE_ATP"/>
    <property type="match status" value="1"/>
</dbReference>
<feature type="binding site" evidence="5">
    <location>
        <position position="41"/>
    </location>
    <ligand>
        <name>ATP</name>
        <dbReference type="ChEBI" id="CHEBI:30616"/>
    </ligand>
</feature>
<evidence type="ECO:0000256" key="2">
    <source>
        <dbReference type="ARBA" id="ARBA00022598"/>
    </source>
</evidence>
<dbReference type="InterPro" id="IPR004344">
    <property type="entry name" value="TTL/TTLL_fam"/>
</dbReference>
<dbReference type="Pfam" id="PF13306">
    <property type="entry name" value="LRR_5"/>
    <property type="match status" value="2"/>
</dbReference>
<dbReference type="SUPFAM" id="SSF56112">
    <property type="entry name" value="Protein kinase-like (PK-like)"/>
    <property type="match status" value="1"/>
</dbReference>
<organism evidence="8 9">
    <name type="scientific">Tritrichomonas musculus</name>
    <dbReference type="NCBI Taxonomy" id="1915356"/>
    <lineage>
        <taxon>Eukaryota</taxon>
        <taxon>Metamonada</taxon>
        <taxon>Parabasalia</taxon>
        <taxon>Tritrichomonadida</taxon>
        <taxon>Tritrichomonadidae</taxon>
        <taxon>Tritrichomonas</taxon>
    </lineage>
</organism>
<dbReference type="Gene3D" id="3.30.470.20">
    <property type="entry name" value="ATP-grasp fold, B domain"/>
    <property type="match status" value="1"/>
</dbReference>
<dbReference type="PROSITE" id="PS00108">
    <property type="entry name" value="PROTEIN_KINASE_ST"/>
    <property type="match status" value="1"/>
</dbReference>
<dbReference type="SUPFAM" id="SSF56059">
    <property type="entry name" value="Glutathione synthetase ATP-binding domain-like"/>
    <property type="match status" value="1"/>
</dbReference>
<dbReference type="Pfam" id="PF00069">
    <property type="entry name" value="Pkinase"/>
    <property type="match status" value="1"/>
</dbReference>
<evidence type="ECO:0000256" key="5">
    <source>
        <dbReference type="PROSITE-ProRule" id="PRU10141"/>
    </source>
</evidence>
<keyword evidence="1" id="KW-0723">Serine/threonine-protein kinase</keyword>
<dbReference type="SUPFAM" id="SSF52058">
    <property type="entry name" value="L domain-like"/>
    <property type="match status" value="2"/>
</dbReference>
<dbReference type="Gene3D" id="3.80.10.10">
    <property type="entry name" value="Ribonuclease Inhibitor"/>
    <property type="match status" value="2"/>
</dbReference>
<dbReference type="EMBL" id="JAPFFF010000320">
    <property type="protein sequence ID" value="KAK8834762.1"/>
    <property type="molecule type" value="Genomic_DNA"/>
</dbReference>
<dbReference type="Proteomes" id="UP001470230">
    <property type="component" value="Unassembled WGS sequence"/>
</dbReference>
<dbReference type="PANTHER" id="PTHR12241:SF154">
    <property type="entry name" value="TUBULIN POLYGLUTAMYLASE TTLL11"/>
    <property type="match status" value="1"/>
</dbReference>
<keyword evidence="1" id="KW-0808">Transferase</keyword>
<keyword evidence="9" id="KW-1185">Reference proteome</keyword>
<dbReference type="PROSITE" id="PS51221">
    <property type="entry name" value="TTL"/>
    <property type="match status" value="1"/>
</dbReference>
<keyword evidence="1" id="KW-0418">Kinase</keyword>
<sequence>MYALNFLDLNNYEIIKKIGQGGFGEVFKIRNKTTDDFYAAKILIGRKGNSKIAHREVDIMVKLNYPSVLKLIGYSPTNFDNEPDHVIVTEYLPNGTLYDILEMERKSQNTSKFDDTKKLITIYGIASGMSYLHSNRIVHRDLKSQNIFIDGNLWPKVADFGLSKIIPVNKYSLTNSSGQGFKGTPNYIAPEIYEEDSYTKAGDVYAFAMIIYEIMTLKIPFENIEWYRLMFMVPQGKRPELPSQLDKTYKNLIERCWSQNPKDRPSFAEITKELKEDPHYITKNVNQIEFKKYVDSIEKYFVTIEKNIFTQNGTNSDEISFSVLEHLKTIPEFNDLSSEKQDFIVSEIFNFDTHNNLSIDYNKLQVLYESYLLDSEEFIEMISDFSMISIELVYPSQLFDEIFNAVKNIFENHVITIKADLIFNGPEELVYQLGKNDFVDTIKISSSIKTIGESVFSNCASLVHVTIPGTVKSIKSYCFKECPITEITIPSTVDSIGSFCFQNCQQLSIVTIDPYETKIGEHAFSNCNSLTHLNIKTKKKEITEYDENRIEGIQTITILPPVTTICSNAFSNSKFITQITIPSTVTKIGSYAFSNSSSLVQVIFPPSVTVIEDHTFYNCSSLVQVNLPPFLKSIGSSAFAGCSSLTNIMIPHLVHLIQMYAFARCTSLIEIVIPKSVTQIQEHTFSNCSSLKSVILSSKLKSIGTSAFEKCTSLKEITIPQSVTSIGDLCFHYCSSLEKVNMPTNINWIGSKIFCMCSSLPDEYVSSVYNNSKSENESLNFSLSLRFIRSPIILDIIKKLDIKVCQFNSEEDIIWCDSMFTIYKYTHFDPSKHINKIPGICESCRRVNFIKLINSLERKFKKEYGSIIPKTFVIPDEKSECKREILNQVLYGQSTWIFKPNIGVSSEGIQIFQKYQQIEAKINESNGIIQEYVSPKLLNGFKFDFRIFLLITNLNPISLYIYKEGFARFCSELYQSPSLSNFDNHYSHFSSVKLNLKNEKPSNSYIIRSFSSTLEQIAENEIKANEIWEKIKDLSIKSILALLPKFISYAKIACQANDVEFIKKGITPIDPLHRFFHLFAIDFIIDENLNPFVIDLNHNPGMQTINQIDQNIKAELIEDELYLFYSIIKNEKNKTIDKWEQLLPTSKSQINELITKIKSKE</sequence>
<feature type="domain" description="Protein kinase" evidence="6">
    <location>
        <begin position="12"/>
        <end position="280"/>
    </location>
</feature>
<dbReference type="Pfam" id="PF03133">
    <property type="entry name" value="TTL"/>
    <property type="match status" value="1"/>
</dbReference>
<dbReference type="InterPro" id="IPR026906">
    <property type="entry name" value="LRR_5"/>
</dbReference>
<reference evidence="8 9" key="1">
    <citation type="submission" date="2024-04" db="EMBL/GenBank/DDBJ databases">
        <title>Tritrichomonas musculus Genome.</title>
        <authorList>
            <person name="Alves-Ferreira E."/>
            <person name="Grigg M."/>
            <person name="Lorenzi H."/>
            <person name="Galac M."/>
        </authorList>
    </citation>
    <scope>NUCLEOTIDE SEQUENCE [LARGE SCALE GENOMIC DNA]</scope>
    <source>
        <strain evidence="8 9">EAF2021</strain>
    </source>
</reference>
<dbReference type="InterPro" id="IPR017441">
    <property type="entry name" value="Protein_kinase_ATP_BS"/>
</dbReference>
<dbReference type="EMBL" id="JAPFFF010000044">
    <property type="protein sequence ID" value="KAK8840728.1"/>
    <property type="molecule type" value="Genomic_DNA"/>
</dbReference>
<evidence type="ECO:0000256" key="4">
    <source>
        <dbReference type="ARBA" id="ARBA00022840"/>
    </source>
</evidence>
<dbReference type="InterPro" id="IPR008271">
    <property type="entry name" value="Ser/Thr_kinase_AS"/>
</dbReference>
<dbReference type="InterPro" id="IPR011009">
    <property type="entry name" value="Kinase-like_dom_sf"/>
</dbReference>
<evidence type="ECO:0000259" key="6">
    <source>
        <dbReference type="PROSITE" id="PS50011"/>
    </source>
</evidence>
<keyword evidence="3 5" id="KW-0547">Nucleotide-binding</keyword>
<dbReference type="PRINTS" id="PR00109">
    <property type="entry name" value="TYRKINASE"/>
</dbReference>
<dbReference type="CDD" id="cd13999">
    <property type="entry name" value="STKc_MAP3K-like"/>
    <property type="match status" value="1"/>
</dbReference>
<evidence type="ECO:0000313" key="8">
    <source>
        <dbReference type="EMBL" id="KAK8840728.1"/>
    </source>
</evidence>
<dbReference type="PROSITE" id="PS50011">
    <property type="entry name" value="PROTEIN_KINASE_DOM"/>
    <property type="match status" value="1"/>
</dbReference>
<keyword evidence="4 5" id="KW-0067">ATP-binding</keyword>
<dbReference type="InterPro" id="IPR001245">
    <property type="entry name" value="Ser-Thr/Tyr_kinase_cat_dom"/>
</dbReference>
<dbReference type="InterPro" id="IPR032675">
    <property type="entry name" value="LRR_dom_sf"/>
</dbReference>
<evidence type="ECO:0000313" key="9">
    <source>
        <dbReference type="Proteomes" id="UP001470230"/>
    </source>
</evidence>
<protein>
    <recommendedName>
        <fullName evidence="6">Protein kinase domain-containing protein</fullName>
    </recommendedName>
</protein>
<accession>A0ABR2H3F9</accession>
<dbReference type="InterPro" id="IPR000719">
    <property type="entry name" value="Prot_kinase_dom"/>
</dbReference>
<name>A0ABR2H3F9_9EUKA</name>
<dbReference type="SMART" id="SM00220">
    <property type="entry name" value="S_TKc"/>
    <property type="match status" value="1"/>
</dbReference>
<proteinExistence type="predicted"/>
<comment type="caution">
    <text evidence="8">The sequence shown here is derived from an EMBL/GenBank/DDBJ whole genome shotgun (WGS) entry which is preliminary data.</text>
</comment>
<dbReference type="Gene3D" id="3.40.50.12480">
    <property type="match status" value="2"/>
</dbReference>
<gene>
    <name evidence="7" type="ORF">M9Y10_025027</name>
    <name evidence="8" type="ORF">M9Y10_030505</name>
</gene>